<dbReference type="VEuPathDB" id="ToxoDB:CSUI_001048"/>
<feature type="compositionally biased region" description="Low complexity" evidence="1">
    <location>
        <begin position="2934"/>
        <end position="2945"/>
    </location>
</feature>
<feature type="compositionally biased region" description="Low complexity" evidence="1">
    <location>
        <begin position="3209"/>
        <end position="3219"/>
    </location>
</feature>
<comment type="caution">
    <text evidence="2">The sequence shown here is derived from an EMBL/GenBank/DDBJ whole genome shotgun (WGS) entry which is preliminary data.</text>
</comment>
<accession>A0A2C6KM47</accession>
<sequence>MSQEKRPFYLPESWLDADGRLCYPAHVLESIPEESEPASSHATSRRGTLSRQSSDPYTATKFAGQPGSTSARGEGVVEKAHSWENGVGENAHSNESCTVQSGRSNSPLAQPEADCSLSFSSDDCDVARSDRGFVPPEETCGGGVSCRKGASAGRDEGVSSFCRNDDAPSAERDSSASGICTPPGNATDVSTYVLSARDSQSLRTSNDGLSIENSRTSEARCASVERSPSKDAGTVVVPSQESSALESHLKICSLPAPSVVDADRSRQWMAAELKPLRTQLPRHSKQGQLKFSHFSREALQSDLMRKDGRITDALSNSDPGSSLVSPKGTTGQTLHANGEHKLPASSPPVMRRLDGGAGQNTLDIGERLLSPEEVLKTSSECLRDAPSGMPAADPADQAAGFVAFFPTREESEISSTSSDKQKVTKHAGASLRQGNSLAGHPSQDGQIADAQPGAPLGECDGLGKVDSVSKVPACEGQNQEASHPGEAQVATDSPGSPRESRVVSTPQSCFRRRGRGDGDAGSAAGHPSALPPLLWLALRAGELSRFLDFSGNLNLSAASKPLRVLLSPWSSIWEHEAQRTRLTPHDAVGPEIPHSAECTEALGPESWEWVDENAYGMKERGDLFVHLEDERSRVLTLCAANKRLPSSAWLWYTTNVSWSHLRVTASWAKLTLDQIEMIFSRAHALVELEIFVSVQSLQRLLHASVESSTTPTSSSPPCSPPSDRGGPPCRCKELPWRKKLMHCLLSAFACFYTNKASLRVFLLHVEGPHSSPEAGNTSHYSFPPFRRSSSFLASTTATGTLASMDCSVASTSIPGTASLDGAWYFPRLRSFCLHGSLGLWCLLTGFRDLYENDMNENGVLSSFSAAGSSEGRLGNQDSTSRSGHLPDEEAGTCSKSSTGTARRWGRMCNSPALERDDKNLRRGVWNHTQRKARNFFEVLSRQKGTNGWMALQAPGLMFLAIADRCGWFDWNVVFPVLALCRRKDPRGQQSSLSPVRCRCGVAIAENSGYDLNQAQETFSVLRACTVASLRTIAYLSTSASSSLQKVSFDFGPPAGPERTLRGGPTPGACSRLSCTCCVSSACKSAARSRESADSDRERRASRGELEQFSEDLGVVFSGSVSTVWRGDAGARRWCGALSEMLVLSKEKYFYLHSLSGEREQTVCGMPGYPGKRSNPKQALCNIREEARVTSPQQPESSERGEKEKSEKDEEEGECLDTEKGPVAQLKGKDGDEKRNEEYAEDQQKKQNQQGGQGKTGQSLPTTTASQGVVDQRGQSSLADESTLPSALYLPEYIDLLHLFVGAVGPSFPVLRSVCLSDAWAAAESLTAVCLDELRAEGNRQTESLSLLPLHPSVSFCESTVQEQDDGISFQLPPQRMAAAWRGRLPELQEVAFVSPFCLCCPVTACGTQKNREQFQSAAAALTFLCDVFKALLSYTSAGSNSSSGIRMRCSSLFLLSALCPLDACCTQRFVQQISPSLVHLLVVFPPTPSVVPLLVSRVASATLFPRCLSSGSLESCLFTETPSALSQPQRPSSVSSFVLPDPVPDTEREATHQAGSLPLQHGKKDWTEAVRESGEAGFEWDGGLDSCPISRIDTAPRITPTQKGSSSAHFVFASLRTLQIVNFYPRFHGLFARASFLWPEDSQIFSELRGVVSKVEKISDSCMDYAASRKDGRSVSTEHIDGCAHSACEPCLHSCGEGEMLLWNSRRRKCTREDSGERFSKARLLLSMVWEEGRDTSSLCQKWPDSADSKIRLSAVTFPASLCNTQAMGKNRQEEAPKTSVRFESDNRTRNTESVSHMLERALAEYAAVRTTFRQQKSFATELMDQFIRKLPPFCLVLPPSGKQTARLLALFFSPSVSSLFSCEISRQRAVQFVVPIRVDLEDVCRVAREPSGGEMPSFHQGSSTSSVCSQRFDLKGLAGLREKEAGVTEKGGEGRCAVQRKTEEDRKSSPIPAQEICLFNEKSKATSRETPTPKRDGEGFAHLGISESGDLSQQRSLSSSRVPLPLVELVVIFRLLTRVALLEQGTLSRPLSDGVLSALDNPRRCSLRPFSRNLLRRFSGSQNRTPISSKDQAVPTEAVKRHTCSDKGDSEEGARKPRGVSEHSQALRREDIDDDRVEVGRTECPFFSPWAERLAFLTSAESCDDLEHYDYRVAGETGISQRTFVHDAHRMSPEETRAKTLRSVSREMTAVRQFAKDEVALKPSASALYFLRQQTQSAMEYRPARREGRDLLQRRRSATRSDPHLEGGHVEKVEWLRRPEPRRESSSRAGSGREGEHDVEGEGDAGAVEGKCILSKDKRSENILEDRERGRAQRSQDRDTDHSVSCAWERETEEETEVDRMFSEHLLAKERSYVSLETPLGIHQGGTKYLASTSRPRVCERALSSRKSEGSRKGAPQTLPAPLSENTLSSLGDGGPPASCQPSIVRDIGIDAATHRRRLEVRSHAFRPSSLESHDLRRSLSCVGRRTRAIGTLEPKRVDRYGFPSFSLGGIAQGLSDKVATWWGVEGDEKRRKEEQRRLGHREPGKRTTSLHGFSDSFHTGENALPVPPRVAVRRAQERNRRDLETRAAMGAAQRAPSSRVTTRGARQSPPAVAPKGRPFSTLDGSARQEGEKRECREEKEGIEKDVQEQSGDAPYRDGHRSLGLAKDTLYQDGSSPEGHRLVVSDPANRREGVGADNDIVTEGSEYSGGSGTSGLVRKLKRDQSFADGQSWAQERFTTRSGAPVHSDSGSFCGQSSVGDLVKEFVSSLTKQASEVVDSAKVIFTPSLRARRTVSSDSGLTSFSTWQREETDSEEGEEQDVGKLWGRRMVDTTSFWNDWNFSSLHVFGENEEPSEESNCQARPRLPKCFRRRRVKEDSGMQDDSPAVRSFDFSSRKEVGKFFGESHHPYAHVEAFQILLIPSLLSSSTTSSFHHSRTSQGRDFCTQTKKECQGSRSSGQAVSSSHEPQAERMEESLGYIVDQSGEGGFVSSRDEWMAAAKKAATPGPSLANAPVVLSEYLSVALSSSSPARTALIRLLRLALPQLRYLLFSVGDSSTRPHPGTLNLSPSCVFKENERSCFPECCGSIAARVPAVSASSRSVLWPTEHARLEQPRHCRLTTVLGALGFHRLEVSRGFPAGSHYGRSFEEPLAPEDEKQIKKGGHSFERAMTQRFFTTAPRIHVPPVFFSVESEIGLSLRAVQLRSLHVTTAYKREPPCSRGGERVRRTSWSSSGDLGRSRSSALVLSDNSLSPFLRRPSDVSSVHYSAVAPYLISTSLSRTMSLSFVISSRLPSVELMFDQANQMGERICGWLSEAGRRGVSSVELHTGPARRLASNIQDAVSVAFRVVAEEVEGGFAEEEPGGRNPRPGNGYAIQSRQADHARVEAEQEPTG</sequence>
<feature type="region of interest" description="Disordered" evidence="1">
    <location>
        <begin position="410"/>
        <end position="462"/>
    </location>
</feature>
<dbReference type="GeneID" id="94424465"/>
<feature type="compositionally biased region" description="Polar residues" evidence="1">
    <location>
        <begin position="1523"/>
        <end position="1536"/>
    </location>
</feature>
<feature type="region of interest" description="Disordered" evidence="1">
    <location>
        <begin position="3336"/>
        <end position="3373"/>
    </location>
</feature>
<feature type="region of interest" description="Disordered" evidence="1">
    <location>
        <begin position="30"/>
        <end position="186"/>
    </location>
</feature>
<feature type="region of interest" description="Disordered" evidence="1">
    <location>
        <begin position="310"/>
        <end position="347"/>
    </location>
</feature>
<proteinExistence type="predicted"/>
<feature type="compositionally biased region" description="Basic and acidic residues" evidence="1">
    <location>
        <begin position="2556"/>
        <end position="2567"/>
    </location>
</feature>
<feature type="region of interest" description="Disordered" evidence="1">
    <location>
        <begin position="706"/>
        <end position="728"/>
    </location>
</feature>
<feature type="compositionally biased region" description="Polar residues" evidence="1">
    <location>
        <begin position="2062"/>
        <end position="2072"/>
    </location>
</feature>
<dbReference type="Proteomes" id="UP000221165">
    <property type="component" value="Unassembled WGS sequence"/>
</dbReference>
<feature type="region of interest" description="Disordered" evidence="1">
    <location>
        <begin position="3194"/>
        <end position="3219"/>
    </location>
</feature>
<feature type="region of interest" description="Disordered" evidence="1">
    <location>
        <begin position="2235"/>
        <end position="2334"/>
    </location>
</feature>
<feature type="region of interest" description="Disordered" evidence="1">
    <location>
        <begin position="2510"/>
        <end position="2697"/>
    </location>
</feature>
<feature type="region of interest" description="Disordered" evidence="1">
    <location>
        <begin position="1769"/>
        <end position="1789"/>
    </location>
</feature>
<organism evidence="2 3">
    <name type="scientific">Cystoisospora suis</name>
    <dbReference type="NCBI Taxonomy" id="483139"/>
    <lineage>
        <taxon>Eukaryota</taxon>
        <taxon>Sar</taxon>
        <taxon>Alveolata</taxon>
        <taxon>Apicomplexa</taxon>
        <taxon>Conoidasida</taxon>
        <taxon>Coccidia</taxon>
        <taxon>Eucoccidiorida</taxon>
        <taxon>Eimeriorina</taxon>
        <taxon>Sarcocystidae</taxon>
        <taxon>Cystoisospora</taxon>
    </lineage>
</organism>
<feature type="compositionally biased region" description="Polar residues" evidence="1">
    <location>
        <begin position="203"/>
        <end position="216"/>
    </location>
</feature>
<evidence type="ECO:0000256" key="1">
    <source>
        <dbReference type="SAM" id="MobiDB-lite"/>
    </source>
</evidence>
<feature type="compositionally biased region" description="Polar residues" evidence="1">
    <location>
        <begin position="1258"/>
        <end position="1279"/>
    </location>
</feature>
<feature type="compositionally biased region" description="Low complexity" evidence="1">
    <location>
        <begin position="707"/>
        <end position="728"/>
    </location>
</feature>
<feature type="region of interest" description="Disordered" evidence="1">
    <location>
        <begin position="1523"/>
        <end position="1553"/>
    </location>
</feature>
<dbReference type="RefSeq" id="XP_067926773.1">
    <property type="nucleotide sequence ID" value="XM_068061254.1"/>
</dbReference>
<protein>
    <submittedName>
        <fullName evidence="2">Aaa family domain atpase</fullName>
    </submittedName>
</protein>
<feature type="compositionally biased region" description="Basic and acidic residues" evidence="1">
    <location>
        <begin position="2608"/>
        <end position="2629"/>
    </location>
</feature>
<name>A0A2C6KM47_9APIC</name>
<feature type="compositionally biased region" description="Polar residues" evidence="1">
    <location>
        <begin position="41"/>
        <end position="57"/>
    </location>
</feature>
<feature type="compositionally biased region" description="Basic and acidic residues" evidence="1">
    <location>
        <begin position="1226"/>
        <end position="1244"/>
    </location>
</feature>
<feature type="compositionally biased region" description="Basic and acidic residues" evidence="1">
    <location>
        <begin position="1196"/>
        <end position="1207"/>
    </location>
</feature>
<feature type="compositionally biased region" description="Polar residues" evidence="1">
    <location>
        <begin position="2528"/>
        <end position="2541"/>
    </location>
</feature>
<feature type="region of interest" description="Disordered" evidence="1">
    <location>
        <begin position="2782"/>
        <end position="2801"/>
    </location>
</feature>
<feature type="region of interest" description="Disordered" evidence="1">
    <location>
        <begin position="2911"/>
        <end position="2952"/>
    </location>
</feature>
<feature type="compositionally biased region" description="Basic and acidic residues" evidence="1">
    <location>
        <begin position="3194"/>
        <end position="3206"/>
    </location>
</feature>
<keyword evidence="3" id="KW-1185">Reference proteome</keyword>
<feature type="compositionally biased region" description="Basic and acidic residues" evidence="1">
    <location>
        <begin position="2659"/>
        <end position="2675"/>
    </location>
</feature>
<feature type="compositionally biased region" description="Polar residues" evidence="1">
    <location>
        <begin position="2577"/>
        <end position="2587"/>
    </location>
</feature>
<feature type="compositionally biased region" description="Basic and acidic residues" evidence="1">
    <location>
        <begin position="1771"/>
        <end position="1789"/>
    </location>
</feature>
<feature type="region of interest" description="Disordered" evidence="1">
    <location>
        <begin position="474"/>
        <end position="526"/>
    </location>
</feature>
<feature type="compositionally biased region" description="Polar residues" evidence="1">
    <location>
        <begin position="313"/>
        <end position="335"/>
    </location>
</feature>
<evidence type="ECO:0000313" key="3">
    <source>
        <dbReference type="Proteomes" id="UP000221165"/>
    </source>
</evidence>
<feature type="region of interest" description="Disordered" evidence="1">
    <location>
        <begin position="203"/>
        <end position="234"/>
    </location>
</feature>
<gene>
    <name evidence="2" type="ORF">CSUI_001048</name>
</gene>
<feature type="compositionally biased region" description="Basic and acidic residues" evidence="1">
    <location>
        <begin position="2235"/>
        <end position="2281"/>
    </location>
</feature>
<feature type="compositionally biased region" description="Basic and acidic residues" evidence="1">
    <location>
        <begin position="153"/>
        <end position="174"/>
    </location>
</feature>
<feature type="compositionally biased region" description="Basic and acidic residues" evidence="1">
    <location>
        <begin position="2510"/>
        <end position="2527"/>
    </location>
</feature>
<feature type="compositionally biased region" description="Basic and acidic residues" evidence="1">
    <location>
        <begin position="2079"/>
        <end position="2115"/>
    </location>
</feature>
<feature type="compositionally biased region" description="Basic and acidic residues" evidence="1">
    <location>
        <begin position="2295"/>
        <end position="2323"/>
    </location>
</feature>
<feature type="region of interest" description="Disordered" evidence="1">
    <location>
        <begin position="866"/>
        <end position="902"/>
    </location>
</feature>
<feature type="compositionally biased region" description="Polar residues" evidence="1">
    <location>
        <begin position="91"/>
        <end position="108"/>
    </location>
</feature>
<evidence type="ECO:0000313" key="2">
    <source>
        <dbReference type="EMBL" id="PHJ25101.1"/>
    </source>
</evidence>
<feature type="region of interest" description="Disordered" evidence="1">
    <location>
        <begin position="2382"/>
        <end position="2423"/>
    </location>
</feature>
<dbReference type="EMBL" id="MIGC01000421">
    <property type="protein sequence ID" value="PHJ25101.1"/>
    <property type="molecule type" value="Genomic_DNA"/>
</dbReference>
<reference evidence="2 3" key="1">
    <citation type="journal article" date="2017" name="Int. J. Parasitol.">
        <title>The genome of the protozoan parasite Cystoisospora suis and a reverse vaccinology approach to identify vaccine candidates.</title>
        <authorList>
            <person name="Palmieri N."/>
            <person name="Shrestha A."/>
            <person name="Ruttkowski B."/>
            <person name="Beck T."/>
            <person name="Vogl C."/>
            <person name="Tomley F."/>
            <person name="Blake D.P."/>
            <person name="Joachim A."/>
        </authorList>
    </citation>
    <scope>NUCLEOTIDE SEQUENCE [LARGE SCALE GENOMIC DNA]</scope>
    <source>
        <strain evidence="2 3">Wien I</strain>
    </source>
</reference>
<feature type="region of interest" description="Disordered" evidence="1">
    <location>
        <begin position="2062"/>
        <end position="2115"/>
    </location>
</feature>
<feature type="region of interest" description="Disordered" evidence="1">
    <location>
        <begin position="1185"/>
        <end position="1279"/>
    </location>
</feature>